<evidence type="ECO:0000313" key="4">
    <source>
        <dbReference type="Proteomes" id="UP000472676"/>
    </source>
</evidence>
<dbReference type="Proteomes" id="UP000472676">
    <property type="component" value="Unassembled WGS sequence"/>
</dbReference>
<dbReference type="GO" id="GO:0005829">
    <property type="term" value="C:cytosol"/>
    <property type="evidence" value="ECO:0007669"/>
    <property type="project" value="TreeGrafter"/>
</dbReference>
<dbReference type="GO" id="GO:0008713">
    <property type="term" value="F:ADP-heptose-lipopolysaccharide heptosyltransferase activity"/>
    <property type="evidence" value="ECO:0007669"/>
    <property type="project" value="TreeGrafter"/>
</dbReference>
<gene>
    <name evidence="3" type="ORF">G7Y85_19080</name>
</gene>
<sequence>MNVVTPAFAAATRRSRKILAIEIAGLGDLVHSLPALWALRCAYPAAELHCMVQEVNLSFLQMLPWIDKAIPYCRSIDAGIGYHLSMLRRLRAAHYDVAVDLIGSDYASAIAGLSGAGRRLIRRPGGSRSRWAWRLFASDLADVPFRTGAMYEQRLRCLQMAGFAAVEAKFNLAAAAADTIVDDLRRDAPAGYIHVSPYTKLMRKELPPVQMAELLLGLHRRFPSRRLVISCSRKSREREALAQLLPELPFQALKVFDGELSLPQLFRVIEGAALHVGGDTGTIHFAWLARTPSVSWHRQIESMNDWAPKGEQHAVLSCPSDPADYLRGIDTESLLRSAAAVIRGMPATPMDGPCEWTPAPAGDPGQPGERVEIGRPAVVAELRAC</sequence>
<keyword evidence="1" id="KW-0328">Glycosyltransferase</keyword>
<dbReference type="CDD" id="cd03789">
    <property type="entry name" value="GT9_LPS_heptosyltransferase"/>
    <property type="match status" value="1"/>
</dbReference>
<protein>
    <submittedName>
        <fullName evidence="3">Glycosyltransferase family 9 protein</fullName>
    </submittedName>
</protein>
<dbReference type="RefSeq" id="WP_166261266.1">
    <property type="nucleotide sequence ID" value="NZ_JAAMOW010000011.1"/>
</dbReference>
<dbReference type="GO" id="GO:0009244">
    <property type="term" value="P:lipopolysaccharide core region biosynthetic process"/>
    <property type="evidence" value="ECO:0007669"/>
    <property type="project" value="TreeGrafter"/>
</dbReference>
<dbReference type="InterPro" id="IPR002201">
    <property type="entry name" value="Glyco_trans_9"/>
</dbReference>
<proteinExistence type="predicted"/>
<dbReference type="SUPFAM" id="SSF53756">
    <property type="entry name" value="UDP-Glycosyltransferase/glycogen phosphorylase"/>
    <property type="match status" value="1"/>
</dbReference>
<dbReference type="InterPro" id="IPR051199">
    <property type="entry name" value="LPS_LOS_Heptosyltrfase"/>
</dbReference>
<reference evidence="3 4" key="1">
    <citation type="journal article" date="2014" name="Int. J. Syst. Evol. Microbiol.">
        <title>Solimonas terrae sp. nov., isolated from soil.</title>
        <authorList>
            <person name="Kim S.J."/>
            <person name="Moon J.Y."/>
            <person name="Weon H.Y."/>
            <person name="Ahn J.H."/>
            <person name="Chen W.M."/>
            <person name="Kwon S.W."/>
        </authorList>
    </citation>
    <scope>NUCLEOTIDE SEQUENCE [LARGE SCALE GENOMIC DNA]</scope>
    <source>
        <strain evidence="3 4">KIS83-12</strain>
    </source>
</reference>
<accession>A0A6M2BW64</accession>
<evidence type="ECO:0000256" key="1">
    <source>
        <dbReference type="ARBA" id="ARBA00022676"/>
    </source>
</evidence>
<evidence type="ECO:0000313" key="3">
    <source>
        <dbReference type="EMBL" id="NGY06882.1"/>
    </source>
</evidence>
<dbReference type="EMBL" id="JAAMOW010000011">
    <property type="protein sequence ID" value="NGY06882.1"/>
    <property type="molecule type" value="Genomic_DNA"/>
</dbReference>
<dbReference type="Gene3D" id="3.40.50.2000">
    <property type="entry name" value="Glycogen Phosphorylase B"/>
    <property type="match status" value="2"/>
</dbReference>
<dbReference type="Pfam" id="PF01075">
    <property type="entry name" value="Glyco_transf_9"/>
    <property type="match status" value="1"/>
</dbReference>
<comment type="caution">
    <text evidence="3">The sequence shown here is derived from an EMBL/GenBank/DDBJ whole genome shotgun (WGS) entry which is preliminary data.</text>
</comment>
<name>A0A6M2BW64_9GAMM</name>
<keyword evidence="4" id="KW-1185">Reference proteome</keyword>
<evidence type="ECO:0000256" key="2">
    <source>
        <dbReference type="ARBA" id="ARBA00022679"/>
    </source>
</evidence>
<dbReference type="AlphaFoldDB" id="A0A6M2BW64"/>
<dbReference type="PANTHER" id="PTHR30160">
    <property type="entry name" value="TETRAACYLDISACCHARIDE 4'-KINASE-RELATED"/>
    <property type="match status" value="1"/>
</dbReference>
<organism evidence="3 4">
    <name type="scientific">Solimonas terrae</name>
    <dbReference type="NCBI Taxonomy" id="1396819"/>
    <lineage>
        <taxon>Bacteria</taxon>
        <taxon>Pseudomonadati</taxon>
        <taxon>Pseudomonadota</taxon>
        <taxon>Gammaproteobacteria</taxon>
        <taxon>Nevskiales</taxon>
        <taxon>Nevskiaceae</taxon>
        <taxon>Solimonas</taxon>
    </lineage>
</organism>
<keyword evidence="2 3" id="KW-0808">Transferase</keyword>